<comment type="similarity">
    <text evidence="2">Belongs to the PMEI family.</text>
</comment>
<keyword evidence="4" id="KW-0812">Transmembrane</keyword>
<dbReference type="InterPro" id="IPR006501">
    <property type="entry name" value="Pectinesterase_inhib_dom"/>
</dbReference>
<proteinExistence type="inferred from homology"/>
<dbReference type="SMART" id="SM00856">
    <property type="entry name" value="PMEI"/>
    <property type="match status" value="1"/>
</dbReference>
<feature type="domain" description="Pectinesterase inhibitor" evidence="5">
    <location>
        <begin position="79"/>
        <end position="238"/>
    </location>
</feature>
<dbReference type="PANTHER" id="PTHR31080:SF303">
    <property type="entry name" value="PECTINESTERASE 1-LIKE"/>
    <property type="match status" value="1"/>
</dbReference>
<organism evidence="6 7">
    <name type="scientific">Xanthoceras sorbifolium</name>
    <dbReference type="NCBI Taxonomy" id="99658"/>
    <lineage>
        <taxon>Eukaryota</taxon>
        <taxon>Viridiplantae</taxon>
        <taxon>Streptophyta</taxon>
        <taxon>Embryophyta</taxon>
        <taxon>Tracheophyta</taxon>
        <taxon>Spermatophyta</taxon>
        <taxon>Magnoliopsida</taxon>
        <taxon>eudicotyledons</taxon>
        <taxon>Gunneridae</taxon>
        <taxon>Pentapetalae</taxon>
        <taxon>rosids</taxon>
        <taxon>malvids</taxon>
        <taxon>Sapindales</taxon>
        <taxon>Sapindaceae</taxon>
        <taxon>Xanthoceroideae</taxon>
        <taxon>Xanthoceras</taxon>
    </lineage>
</organism>
<dbReference type="InterPro" id="IPR035513">
    <property type="entry name" value="Invertase/methylesterase_inhib"/>
</dbReference>
<dbReference type="NCBIfam" id="TIGR01614">
    <property type="entry name" value="PME_inhib"/>
    <property type="match status" value="1"/>
</dbReference>
<keyword evidence="7" id="KW-1185">Reference proteome</keyword>
<dbReference type="PANTHER" id="PTHR31080">
    <property type="entry name" value="PECTINESTERASE INHIBITOR-LIKE"/>
    <property type="match status" value="1"/>
</dbReference>
<feature type="transmembrane region" description="Helical" evidence="4">
    <location>
        <begin position="42"/>
        <end position="63"/>
    </location>
</feature>
<gene>
    <name evidence="6" type="ORF">JRO89_XS13G0171300</name>
</gene>
<dbReference type="Gene3D" id="1.20.140.40">
    <property type="entry name" value="Invertase/pectin methylesterase inhibitor family protein"/>
    <property type="match status" value="1"/>
</dbReference>
<evidence type="ECO:0000313" key="7">
    <source>
        <dbReference type="Proteomes" id="UP000827721"/>
    </source>
</evidence>
<evidence type="ECO:0000256" key="1">
    <source>
        <dbReference type="ARBA" id="ARBA00022729"/>
    </source>
</evidence>
<dbReference type="Proteomes" id="UP000827721">
    <property type="component" value="Unassembled WGS sequence"/>
</dbReference>
<keyword evidence="1" id="KW-0732">Signal</keyword>
<evidence type="ECO:0000259" key="5">
    <source>
        <dbReference type="SMART" id="SM00856"/>
    </source>
</evidence>
<dbReference type="InterPro" id="IPR051955">
    <property type="entry name" value="PME_Inhibitor"/>
</dbReference>
<dbReference type="CDD" id="cd15798">
    <property type="entry name" value="PMEI-like_3"/>
    <property type="match status" value="1"/>
</dbReference>
<evidence type="ECO:0000256" key="3">
    <source>
        <dbReference type="SAM" id="MobiDB-lite"/>
    </source>
</evidence>
<dbReference type="EMBL" id="JAFEMO010000013">
    <property type="protein sequence ID" value="KAH7550323.1"/>
    <property type="molecule type" value="Genomic_DNA"/>
</dbReference>
<protein>
    <recommendedName>
        <fullName evidence="5">Pectinesterase inhibitor domain-containing protein</fullName>
    </recommendedName>
</protein>
<reference evidence="6 7" key="1">
    <citation type="submission" date="2021-02" db="EMBL/GenBank/DDBJ databases">
        <title>Plant Genome Project.</title>
        <authorList>
            <person name="Zhang R.-G."/>
        </authorList>
    </citation>
    <scope>NUCLEOTIDE SEQUENCE [LARGE SCALE GENOMIC DNA]</scope>
    <source>
        <tissue evidence="6">Leaves</tissue>
    </source>
</reference>
<keyword evidence="4" id="KW-0472">Membrane</keyword>
<dbReference type="Pfam" id="PF04043">
    <property type="entry name" value="PMEI"/>
    <property type="match status" value="1"/>
</dbReference>
<sequence length="254" mass="27501">MDSINIIKGYNKVDQTHEKQPPIPSQPHKSSTTVTKKRPSTAATVATILFLIVLTGLMLAALIHESTTEPPESSSFSSNSAESIKTVCGVTQYPDSCFTSISSLNSSISSSDNNPNKPDPETIFKLSLRVSIDELANVSSLFKSLNDLHSEAALRDCTSQFEDALGRVKDSLSEMEVGPGEKILTERKVNDIQTWISGAMTDQGTCLDGLEEMGSAALDEVKAKLKKSKEFLSNSLAIIAKIHTLLDKFGLPMH</sequence>
<dbReference type="SUPFAM" id="SSF101148">
    <property type="entry name" value="Plant invertase/pectin methylesterase inhibitor"/>
    <property type="match status" value="1"/>
</dbReference>
<name>A0ABQ8H8S9_9ROSI</name>
<evidence type="ECO:0000256" key="4">
    <source>
        <dbReference type="SAM" id="Phobius"/>
    </source>
</evidence>
<feature type="region of interest" description="Disordered" evidence="3">
    <location>
        <begin position="8"/>
        <end position="38"/>
    </location>
</feature>
<accession>A0ABQ8H8S9</accession>
<keyword evidence="4" id="KW-1133">Transmembrane helix</keyword>
<evidence type="ECO:0000313" key="6">
    <source>
        <dbReference type="EMBL" id="KAH7550323.1"/>
    </source>
</evidence>
<evidence type="ECO:0000256" key="2">
    <source>
        <dbReference type="ARBA" id="ARBA00038471"/>
    </source>
</evidence>
<comment type="caution">
    <text evidence="6">The sequence shown here is derived from an EMBL/GenBank/DDBJ whole genome shotgun (WGS) entry which is preliminary data.</text>
</comment>